<proteinExistence type="predicted"/>
<protein>
    <recommendedName>
        <fullName evidence="1">Reverse transcriptase zinc-binding domain-containing protein</fullName>
    </recommendedName>
</protein>
<dbReference type="EMBL" id="GBRH01237620">
    <property type="protein sequence ID" value="JAD60275.1"/>
    <property type="molecule type" value="Transcribed_RNA"/>
</dbReference>
<evidence type="ECO:0000313" key="2">
    <source>
        <dbReference type="EMBL" id="JAD60275.1"/>
    </source>
</evidence>
<evidence type="ECO:0000259" key="1">
    <source>
        <dbReference type="Pfam" id="PF13966"/>
    </source>
</evidence>
<sequence>MSADGTYSGKTFYKAQFLGSYARLNWNSVWKCKLHICLALQHKLLTADKMRTRGRDVSNTCKLCNVQDETAAHLTVNCTFARETWRKVGSWSQVQQLNFTQPVHDLGEWWSSLMVSKKGSGEPGDIYCMEFVERKEHLGVELNRSSAHSTRHQHVASRAEIFVQD</sequence>
<name>A0A0A9BGC0_ARUDO</name>
<feature type="domain" description="Reverse transcriptase zinc-binding" evidence="1">
    <location>
        <begin position="12"/>
        <end position="85"/>
    </location>
</feature>
<reference evidence="2" key="1">
    <citation type="submission" date="2014-09" db="EMBL/GenBank/DDBJ databases">
        <authorList>
            <person name="Magalhaes I.L.F."/>
            <person name="Oliveira U."/>
            <person name="Santos F.R."/>
            <person name="Vidigal T.H.D.A."/>
            <person name="Brescovit A.D."/>
            <person name="Santos A.J."/>
        </authorList>
    </citation>
    <scope>NUCLEOTIDE SEQUENCE</scope>
    <source>
        <tissue evidence="2">Shoot tissue taken approximately 20 cm above the soil surface</tissue>
    </source>
</reference>
<dbReference type="InterPro" id="IPR026960">
    <property type="entry name" value="RVT-Znf"/>
</dbReference>
<organism evidence="2">
    <name type="scientific">Arundo donax</name>
    <name type="common">Giant reed</name>
    <name type="synonym">Donax arundinaceus</name>
    <dbReference type="NCBI Taxonomy" id="35708"/>
    <lineage>
        <taxon>Eukaryota</taxon>
        <taxon>Viridiplantae</taxon>
        <taxon>Streptophyta</taxon>
        <taxon>Embryophyta</taxon>
        <taxon>Tracheophyta</taxon>
        <taxon>Spermatophyta</taxon>
        <taxon>Magnoliopsida</taxon>
        <taxon>Liliopsida</taxon>
        <taxon>Poales</taxon>
        <taxon>Poaceae</taxon>
        <taxon>PACMAD clade</taxon>
        <taxon>Arundinoideae</taxon>
        <taxon>Arundineae</taxon>
        <taxon>Arundo</taxon>
    </lineage>
</organism>
<dbReference type="AlphaFoldDB" id="A0A0A9BGC0"/>
<reference evidence="2" key="2">
    <citation type="journal article" date="2015" name="Data Brief">
        <title>Shoot transcriptome of the giant reed, Arundo donax.</title>
        <authorList>
            <person name="Barrero R.A."/>
            <person name="Guerrero F.D."/>
            <person name="Moolhuijzen P."/>
            <person name="Goolsby J.A."/>
            <person name="Tidwell J."/>
            <person name="Bellgard S.E."/>
            <person name="Bellgard M.I."/>
        </authorList>
    </citation>
    <scope>NUCLEOTIDE SEQUENCE</scope>
    <source>
        <tissue evidence="2">Shoot tissue taken approximately 20 cm above the soil surface</tissue>
    </source>
</reference>
<accession>A0A0A9BGC0</accession>
<dbReference type="Pfam" id="PF13966">
    <property type="entry name" value="zf-RVT"/>
    <property type="match status" value="1"/>
</dbReference>